<sequence length="130" mass="14762">MNDRILLDTDVLIEFSRGNEAVAEQLAAWEKNDLVMVSDITWMEMMVGARNKQDLQAIEHCLRRFYRLPVTEPVSTKAVDLIRQYRLSHGLLIADALIAATALIHQAMLATRNRRDFHYIAGLTLARVAA</sequence>
<dbReference type="HAMAP" id="MF_00265">
    <property type="entry name" value="VapC_Nob1"/>
    <property type="match status" value="1"/>
</dbReference>
<evidence type="ECO:0000259" key="9">
    <source>
        <dbReference type="Pfam" id="PF01850"/>
    </source>
</evidence>
<dbReference type="PANTHER" id="PTHR33653">
    <property type="entry name" value="RIBONUCLEASE VAPC2"/>
    <property type="match status" value="1"/>
</dbReference>
<accession>A0AAU9CRC4</accession>
<keyword evidence="2 8" id="KW-1277">Toxin-antitoxin system</keyword>
<dbReference type="GO" id="GO:0004540">
    <property type="term" value="F:RNA nuclease activity"/>
    <property type="evidence" value="ECO:0007669"/>
    <property type="project" value="InterPro"/>
</dbReference>
<dbReference type="GO" id="GO:0090729">
    <property type="term" value="F:toxin activity"/>
    <property type="evidence" value="ECO:0007669"/>
    <property type="project" value="UniProtKB-KW"/>
</dbReference>
<dbReference type="KEGG" id="meiy:MIN45_P1308"/>
<keyword evidence="8" id="KW-0800">Toxin</keyword>
<feature type="domain" description="PIN" evidence="9">
    <location>
        <begin position="5"/>
        <end position="121"/>
    </location>
</feature>
<keyword evidence="11" id="KW-1185">Reference proteome</keyword>
<comment type="function">
    <text evidence="8">Toxic component of a toxin-antitoxin (TA) system. An RNase.</text>
</comment>
<dbReference type="InterPro" id="IPR002716">
    <property type="entry name" value="PIN_dom"/>
</dbReference>
<dbReference type="Gene3D" id="3.40.50.1010">
    <property type="entry name" value="5'-nuclease"/>
    <property type="match status" value="1"/>
</dbReference>
<evidence type="ECO:0000256" key="2">
    <source>
        <dbReference type="ARBA" id="ARBA00022649"/>
    </source>
</evidence>
<keyword evidence="10" id="KW-0255">Endonuclease</keyword>
<dbReference type="GO" id="GO:0000287">
    <property type="term" value="F:magnesium ion binding"/>
    <property type="evidence" value="ECO:0007669"/>
    <property type="project" value="UniProtKB-UniRule"/>
</dbReference>
<keyword evidence="4 8" id="KW-0479">Metal-binding</keyword>
<keyword evidence="3 8" id="KW-0540">Nuclease</keyword>
<dbReference type="SUPFAM" id="SSF88723">
    <property type="entry name" value="PIN domain-like"/>
    <property type="match status" value="1"/>
</dbReference>
<keyword evidence="6 8" id="KW-0460">Magnesium</keyword>
<gene>
    <name evidence="8" type="primary">vapC</name>
    <name evidence="10" type="ORF">MIN45_P1308</name>
</gene>
<proteinExistence type="inferred from homology"/>
<dbReference type="GO" id="GO:0016787">
    <property type="term" value="F:hydrolase activity"/>
    <property type="evidence" value="ECO:0007669"/>
    <property type="project" value="UniProtKB-KW"/>
</dbReference>
<comment type="cofactor">
    <cofactor evidence="1 8">
        <name>Mg(2+)</name>
        <dbReference type="ChEBI" id="CHEBI:18420"/>
    </cofactor>
</comment>
<comment type="similarity">
    <text evidence="7 8">Belongs to the PINc/VapC protein family.</text>
</comment>
<keyword evidence="5 8" id="KW-0378">Hydrolase</keyword>
<evidence type="ECO:0000256" key="5">
    <source>
        <dbReference type="ARBA" id="ARBA00022801"/>
    </source>
</evidence>
<evidence type="ECO:0000256" key="4">
    <source>
        <dbReference type="ARBA" id="ARBA00022723"/>
    </source>
</evidence>
<dbReference type="CDD" id="cd18741">
    <property type="entry name" value="PIN_VapC4-5_FitB-like"/>
    <property type="match status" value="1"/>
</dbReference>
<dbReference type="InterPro" id="IPR022907">
    <property type="entry name" value="VapC_family"/>
</dbReference>
<dbReference type="RefSeq" id="WP_286291160.1">
    <property type="nucleotide sequence ID" value="NZ_AP024718.1"/>
</dbReference>
<dbReference type="GO" id="GO:0004519">
    <property type="term" value="F:endonuclease activity"/>
    <property type="evidence" value="ECO:0007669"/>
    <property type="project" value="UniProtKB-KW"/>
</dbReference>
<dbReference type="AlphaFoldDB" id="A0AAU9CRC4"/>
<evidence type="ECO:0000256" key="1">
    <source>
        <dbReference type="ARBA" id="ARBA00001946"/>
    </source>
</evidence>
<dbReference type="EMBL" id="AP024718">
    <property type="protein sequence ID" value="BCX88938.1"/>
    <property type="molecule type" value="Genomic_DNA"/>
</dbReference>
<dbReference type="Pfam" id="PF01850">
    <property type="entry name" value="PIN"/>
    <property type="match status" value="1"/>
</dbReference>
<dbReference type="InterPro" id="IPR050556">
    <property type="entry name" value="Type_II_TA_system_RNase"/>
</dbReference>
<evidence type="ECO:0000256" key="7">
    <source>
        <dbReference type="ARBA" id="ARBA00038093"/>
    </source>
</evidence>
<dbReference type="EC" id="3.1.-.-" evidence="8"/>
<reference evidence="11" key="1">
    <citation type="journal article" date="2024" name="Int. J. Syst. Evol. Microbiol.">
        <title>Methylomarinovum tepidoasis sp. nov., a moderately thermophilic methanotroph of the family Methylothermaceae isolated from a deep-sea hydrothermal field.</title>
        <authorList>
            <person name="Hirayama H."/>
            <person name="Takaki Y."/>
            <person name="Abe M."/>
            <person name="Miyazaki M."/>
            <person name="Uematsu K."/>
            <person name="Matsui Y."/>
            <person name="Takai K."/>
        </authorList>
    </citation>
    <scope>NUCLEOTIDE SEQUENCE [LARGE SCALE GENOMIC DNA]</scope>
    <source>
        <strain evidence="11">IN45</strain>
    </source>
</reference>
<evidence type="ECO:0000256" key="6">
    <source>
        <dbReference type="ARBA" id="ARBA00022842"/>
    </source>
</evidence>
<dbReference type="InterPro" id="IPR029060">
    <property type="entry name" value="PIN-like_dom_sf"/>
</dbReference>
<evidence type="ECO:0000256" key="3">
    <source>
        <dbReference type="ARBA" id="ARBA00022722"/>
    </source>
</evidence>
<dbReference type="PANTHER" id="PTHR33653:SF1">
    <property type="entry name" value="RIBONUCLEASE VAPC2"/>
    <property type="match status" value="1"/>
</dbReference>
<feature type="binding site" evidence="8">
    <location>
        <position position="8"/>
    </location>
    <ligand>
        <name>Mg(2+)</name>
        <dbReference type="ChEBI" id="CHEBI:18420"/>
    </ligand>
</feature>
<protein>
    <recommendedName>
        <fullName evidence="8">Ribonuclease VapC</fullName>
        <shortName evidence="8">RNase VapC</shortName>
        <ecNumber evidence="8">3.1.-.-</ecNumber>
    </recommendedName>
    <alternativeName>
        <fullName evidence="8">Toxin VapC</fullName>
    </alternativeName>
</protein>
<evidence type="ECO:0000256" key="8">
    <source>
        <dbReference type="HAMAP-Rule" id="MF_00265"/>
    </source>
</evidence>
<dbReference type="Proteomes" id="UP001321450">
    <property type="component" value="Chromosome"/>
</dbReference>
<evidence type="ECO:0000313" key="10">
    <source>
        <dbReference type="EMBL" id="BCX88938.1"/>
    </source>
</evidence>
<organism evidence="10 11">
    <name type="scientific">Methylomarinovum tepidoasis</name>
    <dbReference type="NCBI Taxonomy" id="2840183"/>
    <lineage>
        <taxon>Bacteria</taxon>
        <taxon>Pseudomonadati</taxon>
        <taxon>Pseudomonadota</taxon>
        <taxon>Gammaproteobacteria</taxon>
        <taxon>Methylococcales</taxon>
        <taxon>Methylothermaceae</taxon>
        <taxon>Methylomarinovum</taxon>
    </lineage>
</organism>
<name>A0AAU9CRC4_9GAMM</name>
<evidence type="ECO:0000313" key="11">
    <source>
        <dbReference type="Proteomes" id="UP001321450"/>
    </source>
</evidence>
<feature type="binding site" evidence="8">
    <location>
        <position position="95"/>
    </location>
    <ligand>
        <name>Mg(2+)</name>
        <dbReference type="ChEBI" id="CHEBI:18420"/>
    </ligand>
</feature>